<dbReference type="Pfam" id="PF00162">
    <property type="entry name" value="PGK"/>
    <property type="match status" value="1"/>
</dbReference>
<dbReference type="EC" id="2.7.2.3" evidence="3 10"/>
<dbReference type="PANTHER" id="PTHR11406:SF23">
    <property type="entry name" value="PHOSPHOGLYCERATE KINASE 1, CHLOROPLASTIC-RELATED"/>
    <property type="match status" value="1"/>
</dbReference>
<accession>A0AAU3IE98</accession>
<evidence type="ECO:0000256" key="3">
    <source>
        <dbReference type="ARBA" id="ARBA00013061"/>
    </source>
</evidence>
<name>A0AAU3IE98_9ACTN</name>
<evidence type="ECO:0000256" key="1">
    <source>
        <dbReference type="ARBA" id="ARBA00000642"/>
    </source>
</evidence>
<dbReference type="GO" id="GO:0005829">
    <property type="term" value="C:cytosol"/>
    <property type="evidence" value="ECO:0007669"/>
    <property type="project" value="TreeGrafter"/>
</dbReference>
<comment type="pathway">
    <text evidence="2">Carbohydrate degradation; glycolysis; pyruvate from D-glyceraldehyde 3-phosphate: step 2/5.</text>
</comment>
<dbReference type="InterPro" id="IPR036043">
    <property type="entry name" value="Phosphoglycerate_kinase_sf"/>
</dbReference>
<keyword evidence="8" id="KW-0067">ATP-binding</keyword>
<comment type="similarity">
    <text evidence="10">Belongs to the phosphoglycerate kinase family.</text>
</comment>
<evidence type="ECO:0000256" key="9">
    <source>
        <dbReference type="ARBA" id="ARBA00023152"/>
    </source>
</evidence>
<dbReference type="GO" id="GO:0043531">
    <property type="term" value="F:ADP binding"/>
    <property type="evidence" value="ECO:0007669"/>
    <property type="project" value="TreeGrafter"/>
</dbReference>
<dbReference type="GO" id="GO:0006096">
    <property type="term" value="P:glycolytic process"/>
    <property type="evidence" value="ECO:0007669"/>
    <property type="project" value="UniProtKB-KW"/>
</dbReference>
<evidence type="ECO:0000256" key="6">
    <source>
        <dbReference type="ARBA" id="ARBA00022741"/>
    </source>
</evidence>
<organism evidence="11">
    <name type="scientific">Streptomyces sp. NBC_01393</name>
    <dbReference type="NCBI Taxonomy" id="2903851"/>
    <lineage>
        <taxon>Bacteria</taxon>
        <taxon>Bacillati</taxon>
        <taxon>Actinomycetota</taxon>
        <taxon>Actinomycetes</taxon>
        <taxon>Kitasatosporales</taxon>
        <taxon>Streptomycetaceae</taxon>
        <taxon>Streptomyces</taxon>
    </lineage>
</organism>
<keyword evidence="7 10" id="KW-0418">Kinase</keyword>
<reference evidence="11" key="1">
    <citation type="submission" date="2022-10" db="EMBL/GenBank/DDBJ databases">
        <title>The complete genomes of actinobacterial strains from the NBC collection.</title>
        <authorList>
            <person name="Joergensen T.S."/>
            <person name="Alvarez Arevalo M."/>
            <person name="Sterndorff E.B."/>
            <person name="Faurdal D."/>
            <person name="Vuksanovic O."/>
            <person name="Mourched A.-S."/>
            <person name="Charusanti P."/>
            <person name="Shaw S."/>
            <person name="Blin K."/>
            <person name="Weber T."/>
        </authorList>
    </citation>
    <scope>NUCLEOTIDE SEQUENCE</scope>
    <source>
        <strain evidence="11">NBC_01393</strain>
    </source>
</reference>
<keyword evidence="6" id="KW-0547">Nucleotide-binding</keyword>
<keyword evidence="9" id="KW-0324">Glycolysis</keyword>
<dbReference type="GO" id="GO:0006094">
    <property type="term" value="P:gluconeogenesis"/>
    <property type="evidence" value="ECO:0007669"/>
    <property type="project" value="TreeGrafter"/>
</dbReference>
<dbReference type="AlphaFoldDB" id="A0AAU3IE98"/>
<protein>
    <recommendedName>
        <fullName evidence="4 10">Phosphoglycerate kinase</fullName>
        <ecNumber evidence="3 10">2.7.2.3</ecNumber>
    </recommendedName>
</protein>
<proteinExistence type="inferred from homology"/>
<dbReference type="InterPro" id="IPR001576">
    <property type="entry name" value="Phosphoglycerate_kinase"/>
</dbReference>
<evidence type="ECO:0000256" key="5">
    <source>
        <dbReference type="ARBA" id="ARBA00022679"/>
    </source>
</evidence>
<evidence type="ECO:0000256" key="8">
    <source>
        <dbReference type="ARBA" id="ARBA00022840"/>
    </source>
</evidence>
<dbReference type="Gene3D" id="3.40.50.1260">
    <property type="entry name" value="Phosphoglycerate kinase, N-terminal domain"/>
    <property type="match status" value="2"/>
</dbReference>
<evidence type="ECO:0000256" key="2">
    <source>
        <dbReference type="ARBA" id="ARBA00004838"/>
    </source>
</evidence>
<gene>
    <name evidence="11" type="ORF">OG699_06815</name>
</gene>
<keyword evidence="5 10" id="KW-0808">Transferase</keyword>
<evidence type="ECO:0000256" key="4">
    <source>
        <dbReference type="ARBA" id="ARBA00016471"/>
    </source>
</evidence>
<evidence type="ECO:0000256" key="10">
    <source>
        <dbReference type="RuleBase" id="RU000532"/>
    </source>
</evidence>
<evidence type="ECO:0000256" key="7">
    <source>
        <dbReference type="ARBA" id="ARBA00022777"/>
    </source>
</evidence>
<dbReference type="SUPFAM" id="SSF53748">
    <property type="entry name" value="Phosphoglycerate kinase"/>
    <property type="match status" value="1"/>
</dbReference>
<dbReference type="EMBL" id="CP109546">
    <property type="protein sequence ID" value="WTZ14608.1"/>
    <property type="molecule type" value="Genomic_DNA"/>
</dbReference>
<sequence length="388" mass="40639">MRLLRDHPVVPGERWVYSAGFNVGPALTDTGRIDTELDDLRGLAAAGARVALLSHQGSAKDGTARHLDYLAGYLGRRLGREVRYLPECSSRQAQIWAAELRDGEIALFGNVRLEAGEECGDRELAAALARLGDRVAVGGFSKAHRRHASNVGILDFLPGYAASSLLGETELLRPWAAGGGAAGSVAVLGGVKVEKTVVGLESLTRAYDVVIPGGVVLNTLLAVSGYAIGGSELGTEAERCAAVARTVLGRRHRARIHLPRTVLITGPEGTTRTIGVEEGVPDGWAIVDFDLERWAVDAVREAGRVLVAGTPGRHAEGNHRAAAAVLGAREPGEPHTLLLGGDTVAELPWTGPRSTGGGSALHYLADGTCAVIEALENNRKKGVGDHAA</sequence>
<dbReference type="GO" id="GO:0005524">
    <property type="term" value="F:ATP binding"/>
    <property type="evidence" value="ECO:0007669"/>
    <property type="project" value="UniProtKB-KW"/>
</dbReference>
<comment type="catalytic activity">
    <reaction evidence="1 10">
        <text>(2R)-3-phosphoglycerate + ATP = (2R)-3-phospho-glyceroyl phosphate + ADP</text>
        <dbReference type="Rhea" id="RHEA:14801"/>
        <dbReference type="ChEBI" id="CHEBI:30616"/>
        <dbReference type="ChEBI" id="CHEBI:57604"/>
        <dbReference type="ChEBI" id="CHEBI:58272"/>
        <dbReference type="ChEBI" id="CHEBI:456216"/>
        <dbReference type="EC" id="2.7.2.3"/>
    </reaction>
</comment>
<evidence type="ECO:0000313" key="11">
    <source>
        <dbReference type="EMBL" id="WTZ14608.1"/>
    </source>
</evidence>
<dbReference type="PANTHER" id="PTHR11406">
    <property type="entry name" value="PHOSPHOGLYCERATE KINASE"/>
    <property type="match status" value="1"/>
</dbReference>
<dbReference type="GO" id="GO:0004618">
    <property type="term" value="F:phosphoglycerate kinase activity"/>
    <property type="evidence" value="ECO:0007669"/>
    <property type="project" value="UniProtKB-EC"/>
</dbReference>
<dbReference type="PRINTS" id="PR00477">
    <property type="entry name" value="PHGLYCKINASE"/>
</dbReference>
<dbReference type="InterPro" id="IPR015824">
    <property type="entry name" value="Phosphoglycerate_kinase_N"/>
</dbReference>